<dbReference type="AlphaFoldDB" id="A0A271K6X7"/>
<comment type="caution">
    <text evidence="1">The sequence shown here is derived from an EMBL/GenBank/DDBJ whole genome shotgun (WGS) entry which is preliminary data.</text>
</comment>
<proteinExistence type="predicted"/>
<accession>A0A271K6X7</accession>
<organism evidence="1 2">
    <name type="scientific">Mesorhizobium wenxiniae</name>
    <dbReference type="NCBI Taxonomy" id="2014805"/>
    <lineage>
        <taxon>Bacteria</taxon>
        <taxon>Pseudomonadati</taxon>
        <taxon>Pseudomonadota</taxon>
        <taxon>Alphaproteobacteria</taxon>
        <taxon>Hyphomicrobiales</taxon>
        <taxon>Phyllobacteriaceae</taxon>
        <taxon>Mesorhizobium</taxon>
    </lineage>
</organism>
<dbReference type="InterPro" id="IPR036188">
    <property type="entry name" value="FAD/NAD-bd_sf"/>
</dbReference>
<dbReference type="Proteomes" id="UP000215931">
    <property type="component" value="Unassembled WGS sequence"/>
</dbReference>
<gene>
    <name evidence="1" type="ORF">CIT31_32330</name>
</gene>
<dbReference type="EMBL" id="NPKH01000040">
    <property type="protein sequence ID" value="PAP91513.1"/>
    <property type="molecule type" value="Genomic_DNA"/>
</dbReference>
<reference evidence="1 2" key="1">
    <citation type="submission" date="2017-08" db="EMBL/GenBank/DDBJ databases">
        <title>Mesorhizobium wenxinae sp. nov., a novel rhizobial species isolated from root nodules of chickpea (Cicer arietinum L.).</title>
        <authorList>
            <person name="Zhang J."/>
        </authorList>
    </citation>
    <scope>NUCLEOTIDE SEQUENCE [LARGE SCALE GENOMIC DNA]</scope>
    <source>
        <strain evidence="2">WYCCWR 10019</strain>
    </source>
</reference>
<sequence>MAAIAAGVTVFTARPVEYIAREAGVWRPATQEGNIRTKWAVVSTETYTSRILSALSGEQVVLPYSMSRLRR</sequence>
<dbReference type="RefSeq" id="WP_095521903.1">
    <property type="nucleotide sequence ID" value="NZ_NPKH01000040.1"/>
</dbReference>
<evidence type="ECO:0000313" key="1">
    <source>
        <dbReference type="EMBL" id="PAP91513.1"/>
    </source>
</evidence>
<name>A0A271K6X7_9HYPH</name>
<protein>
    <submittedName>
        <fullName evidence="1">Uncharacterized protein</fullName>
    </submittedName>
</protein>
<keyword evidence="2" id="KW-1185">Reference proteome</keyword>
<dbReference type="Gene3D" id="3.50.50.60">
    <property type="entry name" value="FAD/NAD(P)-binding domain"/>
    <property type="match status" value="1"/>
</dbReference>
<evidence type="ECO:0000313" key="2">
    <source>
        <dbReference type="Proteomes" id="UP000215931"/>
    </source>
</evidence>